<dbReference type="Proteomes" id="UP000499080">
    <property type="component" value="Unassembled WGS sequence"/>
</dbReference>
<gene>
    <name evidence="1" type="ORF">AVEN_57213_1</name>
</gene>
<protein>
    <submittedName>
        <fullName evidence="1">Uncharacterized protein</fullName>
    </submittedName>
</protein>
<keyword evidence="2" id="KW-1185">Reference proteome</keyword>
<accession>A0A4Y2T8Y1</accession>
<name>A0A4Y2T8Y1_ARAVE</name>
<dbReference type="AlphaFoldDB" id="A0A4Y2T8Y1"/>
<organism evidence="1 2">
    <name type="scientific">Araneus ventricosus</name>
    <name type="common">Orbweaver spider</name>
    <name type="synonym">Epeira ventricosa</name>
    <dbReference type="NCBI Taxonomy" id="182803"/>
    <lineage>
        <taxon>Eukaryota</taxon>
        <taxon>Metazoa</taxon>
        <taxon>Ecdysozoa</taxon>
        <taxon>Arthropoda</taxon>
        <taxon>Chelicerata</taxon>
        <taxon>Arachnida</taxon>
        <taxon>Araneae</taxon>
        <taxon>Araneomorphae</taxon>
        <taxon>Entelegynae</taxon>
        <taxon>Araneoidea</taxon>
        <taxon>Araneidae</taxon>
        <taxon>Araneus</taxon>
    </lineage>
</organism>
<reference evidence="1 2" key="1">
    <citation type="journal article" date="2019" name="Sci. Rep.">
        <title>Orb-weaving spider Araneus ventricosus genome elucidates the spidroin gene catalogue.</title>
        <authorList>
            <person name="Kono N."/>
            <person name="Nakamura H."/>
            <person name="Ohtoshi R."/>
            <person name="Moran D.A.P."/>
            <person name="Shinohara A."/>
            <person name="Yoshida Y."/>
            <person name="Fujiwara M."/>
            <person name="Mori M."/>
            <person name="Tomita M."/>
            <person name="Arakawa K."/>
        </authorList>
    </citation>
    <scope>NUCLEOTIDE SEQUENCE [LARGE SCALE GENOMIC DNA]</scope>
</reference>
<evidence type="ECO:0000313" key="2">
    <source>
        <dbReference type="Proteomes" id="UP000499080"/>
    </source>
</evidence>
<dbReference type="EMBL" id="BGPR01026331">
    <property type="protein sequence ID" value="GBN95936.1"/>
    <property type="molecule type" value="Genomic_DNA"/>
</dbReference>
<sequence>MELLVERMTSMPKHFVHDYLVIKKANLHAFVRRLAGPFFLVLVSLECDIPCSSLSFRSRTETPKYRHKRVLLNPLQKVEKLSNLQLLLNGTLPKIENFNRQIEVGSIIRVQTCYDER</sequence>
<evidence type="ECO:0000313" key="1">
    <source>
        <dbReference type="EMBL" id="GBN95936.1"/>
    </source>
</evidence>
<comment type="caution">
    <text evidence="1">The sequence shown here is derived from an EMBL/GenBank/DDBJ whole genome shotgun (WGS) entry which is preliminary data.</text>
</comment>
<proteinExistence type="predicted"/>